<reference evidence="2 3" key="1">
    <citation type="submission" date="2019-01" db="EMBL/GenBank/DDBJ databases">
        <authorList>
            <person name="Ferrante I. M."/>
        </authorList>
    </citation>
    <scope>NUCLEOTIDE SEQUENCE [LARGE SCALE GENOMIC DNA]</scope>
    <source>
        <strain evidence="2 3">B856</strain>
    </source>
</reference>
<dbReference type="EMBL" id="CAACVS010000229">
    <property type="protein sequence ID" value="VEU39672.1"/>
    <property type="molecule type" value="Genomic_DNA"/>
</dbReference>
<sequence length="154" mass="18064">MRTYKLATITLYQAEAYDKQEDPEEECLVVQDGEADEETFCTRQKCRVWFILSQELTAILCVAFLLLLCLPTLAFWFMFISILVSIRNIYLLLQRLWKDAHSVTSLDDVPIVDETNDGSEIEFENFLDNFADEDNEFDEFVNNFANDDNEFEEK</sequence>
<feature type="transmembrane region" description="Helical" evidence="1">
    <location>
        <begin position="48"/>
        <end position="68"/>
    </location>
</feature>
<accession>A0A448ZC98</accession>
<protein>
    <submittedName>
        <fullName evidence="2">Uncharacterized protein</fullName>
    </submittedName>
</protein>
<keyword evidence="1" id="KW-1133">Transmembrane helix</keyword>
<keyword evidence="1" id="KW-0472">Membrane</keyword>
<name>A0A448ZC98_9STRA</name>
<dbReference type="AlphaFoldDB" id="A0A448ZC98"/>
<gene>
    <name evidence="2" type="ORF">PSNMU_V1.4_AUG-EV-PASAV3_0065280</name>
</gene>
<dbReference type="OrthoDB" id="51542at2759"/>
<organism evidence="2 3">
    <name type="scientific">Pseudo-nitzschia multistriata</name>
    <dbReference type="NCBI Taxonomy" id="183589"/>
    <lineage>
        <taxon>Eukaryota</taxon>
        <taxon>Sar</taxon>
        <taxon>Stramenopiles</taxon>
        <taxon>Ochrophyta</taxon>
        <taxon>Bacillariophyta</taxon>
        <taxon>Bacillariophyceae</taxon>
        <taxon>Bacillariophycidae</taxon>
        <taxon>Bacillariales</taxon>
        <taxon>Bacillariaceae</taxon>
        <taxon>Pseudo-nitzschia</taxon>
    </lineage>
</organism>
<evidence type="ECO:0000313" key="2">
    <source>
        <dbReference type="EMBL" id="VEU39672.1"/>
    </source>
</evidence>
<dbReference type="Proteomes" id="UP000291116">
    <property type="component" value="Unassembled WGS sequence"/>
</dbReference>
<evidence type="ECO:0000256" key="1">
    <source>
        <dbReference type="SAM" id="Phobius"/>
    </source>
</evidence>
<feature type="transmembrane region" description="Helical" evidence="1">
    <location>
        <begin position="74"/>
        <end position="93"/>
    </location>
</feature>
<keyword evidence="1" id="KW-0812">Transmembrane</keyword>
<proteinExistence type="predicted"/>
<keyword evidence="3" id="KW-1185">Reference proteome</keyword>
<evidence type="ECO:0000313" key="3">
    <source>
        <dbReference type="Proteomes" id="UP000291116"/>
    </source>
</evidence>